<evidence type="ECO:0000313" key="2">
    <source>
        <dbReference type="EMBL" id="TCT03511.1"/>
    </source>
</evidence>
<reference evidence="2 3" key="1">
    <citation type="submission" date="2019-03" db="EMBL/GenBank/DDBJ databases">
        <title>Genomic Encyclopedia of Type Strains, Phase IV (KMG-IV): sequencing the most valuable type-strain genomes for metagenomic binning, comparative biology and taxonomic classification.</title>
        <authorList>
            <person name="Goeker M."/>
        </authorList>
    </citation>
    <scope>NUCLEOTIDE SEQUENCE [LARGE SCALE GENOMIC DNA]</scope>
    <source>
        <strain evidence="2 3">DSM 9035</strain>
    </source>
</reference>
<organism evidence="2 3">
    <name type="scientific">Aquabacter spiritensis</name>
    <dbReference type="NCBI Taxonomy" id="933073"/>
    <lineage>
        <taxon>Bacteria</taxon>
        <taxon>Pseudomonadati</taxon>
        <taxon>Pseudomonadota</taxon>
        <taxon>Alphaproteobacteria</taxon>
        <taxon>Hyphomicrobiales</taxon>
        <taxon>Xanthobacteraceae</taxon>
        <taxon>Aquabacter</taxon>
    </lineage>
</organism>
<gene>
    <name evidence="2" type="ORF">EDC64_10961</name>
</gene>
<comment type="caution">
    <text evidence="2">The sequence shown here is derived from an EMBL/GenBank/DDBJ whole genome shotgun (WGS) entry which is preliminary data.</text>
</comment>
<evidence type="ECO:0000256" key="1">
    <source>
        <dbReference type="SAM" id="SignalP"/>
    </source>
</evidence>
<keyword evidence="1" id="KW-0732">Signal</keyword>
<keyword evidence="3" id="KW-1185">Reference proteome</keyword>
<dbReference type="RefSeq" id="WP_207916090.1">
    <property type="nucleotide sequence ID" value="NZ_SMAI01000009.1"/>
</dbReference>
<dbReference type="AlphaFoldDB" id="A0A4R3LT06"/>
<feature type="chain" id="PRO_5020701908" evidence="1">
    <location>
        <begin position="25"/>
        <end position="141"/>
    </location>
</feature>
<proteinExistence type="predicted"/>
<name>A0A4R3LT06_9HYPH</name>
<protein>
    <submittedName>
        <fullName evidence="2">Uncharacterized protein</fullName>
    </submittedName>
</protein>
<feature type="signal peptide" evidence="1">
    <location>
        <begin position="1"/>
        <end position="24"/>
    </location>
</feature>
<accession>A0A4R3LT06</accession>
<evidence type="ECO:0000313" key="3">
    <source>
        <dbReference type="Proteomes" id="UP000294664"/>
    </source>
</evidence>
<dbReference type="Proteomes" id="UP000294664">
    <property type="component" value="Unassembled WGS sequence"/>
</dbReference>
<sequence>MAHAWRSRKIEVVFGLAASLLAPAAGLAQDAGTAGYLFAAPPSSQANRVYSVNRQTGDISACQFERPDVAQVGLTRCFPAGEGAGPQPKGDYGLVSTQYGGETGVFRVNAQTGEMSICYVRDVPKSGGGSEPRILCTAPAK</sequence>
<dbReference type="EMBL" id="SMAI01000009">
    <property type="protein sequence ID" value="TCT03511.1"/>
    <property type="molecule type" value="Genomic_DNA"/>
</dbReference>